<protein>
    <submittedName>
        <fullName evidence="7">Ca2+/H+ antiporter</fullName>
    </submittedName>
</protein>
<sequence length="377" mass="39292">MTDAMHHLPGGLMPLHDQHSHRMPHWCWAAPVAGALLILAKLAGWASVESWPILILAIALLGGSVFSAVHHAEILAIRIGEPFGSILLALAITTLEVGLIISVMVTGGEGAGAIARDTVFAVVMIVLNGIVGLCLVLGALRHFQQEFRLQSASAILSVIATLAVVSLILPNFTLTTAGPTYAPSQLLFCGTVSLALYVTFVFIQTFRHREDFVMVGDSHEHGAKPDAVATTLSAVLLVVSLGAVILLAKSLSPIVEGAILRAGLEVEVVGVVIALVVLLPEGLTAIKAAKANRLQTALNASLGSALASIGLTIPIVGMVSVYLGQSLTLGLIPEGMVLLVLSLFVSTLTFATGRTTVLQGSVHLVIFAVFLFLTAVP</sequence>
<feature type="domain" description="Sodium/calcium exchanger membrane region" evidence="6">
    <location>
        <begin position="233"/>
        <end position="374"/>
    </location>
</feature>
<feature type="transmembrane region" description="Helical" evidence="5">
    <location>
        <begin position="26"/>
        <end position="45"/>
    </location>
</feature>
<feature type="transmembrane region" description="Helical" evidence="5">
    <location>
        <begin position="357"/>
        <end position="376"/>
    </location>
</feature>
<accession>I4YK56</accession>
<evidence type="ECO:0000256" key="3">
    <source>
        <dbReference type="ARBA" id="ARBA00022989"/>
    </source>
</evidence>
<feature type="transmembrane region" description="Helical" evidence="5">
    <location>
        <begin position="298"/>
        <end position="323"/>
    </location>
</feature>
<feature type="transmembrane region" description="Helical" evidence="5">
    <location>
        <begin position="83"/>
        <end position="107"/>
    </location>
</feature>
<evidence type="ECO:0000256" key="4">
    <source>
        <dbReference type="ARBA" id="ARBA00023136"/>
    </source>
</evidence>
<dbReference type="PANTHER" id="PTHR37958:SF1">
    <property type="entry name" value="SODIUM-POTASSIUM_PROTON ANTIPORTER CHAA"/>
    <property type="match status" value="1"/>
</dbReference>
<dbReference type="eggNOG" id="COG0387">
    <property type="taxonomic scope" value="Bacteria"/>
</dbReference>
<evidence type="ECO:0000256" key="2">
    <source>
        <dbReference type="ARBA" id="ARBA00022692"/>
    </source>
</evidence>
<evidence type="ECO:0000256" key="1">
    <source>
        <dbReference type="ARBA" id="ARBA00004141"/>
    </source>
</evidence>
<dbReference type="InterPro" id="IPR052946">
    <property type="entry name" value="Alkaline_pH_Ca-Antiporter"/>
</dbReference>
<feature type="domain" description="Sodium/calcium exchanger membrane region" evidence="6">
    <location>
        <begin position="51"/>
        <end position="206"/>
    </location>
</feature>
<feature type="transmembrane region" description="Helical" evidence="5">
    <location>
        <begin position="152"/>
        <end position="173"/>
    </location>
</feature>
<dbReference type="InterPro" id="IPR044880">
    <property type="entry name" value="NCX_ion-bd_dom_sf"/>
</dbReference>
<dbReference type="STRING" id="864069.MicloDRAFT_00070010"/>
<dbReference type="Proteomes" id="UP000003947">
    <property type="component" value="Unassembled WGS sequence"/>
</dbReference>
<evidence type="ECO:0000259" key="6">
    <source>
        <dbReference type="Pfam" id="PF01699"/>
    </source>
</evidence>
<dbReference type="HOGENOM" id="CLU_050648_1_0_5"/>
<dbReference type="InterPro" id="IPR004837">
    <property type="entry name" value="NaCa_Exmemb"/>
</dbReference>
<dbReference type="GO" id="GO:0005886">
    <property type="term" value="C:plasma membrane"/>
    <property type="evidence" value="ECO:0007669"/>
    <property type="project" value="TreeGrafter"/>
</dbReference>
<keyword evidence="4 5" id="KW-0472">Membrane</keyword>
<feature type="transmembrane region" description="Helical" evidence="5">
    <location>
        <begin position="119"/>
        <end position="140"/>
    </location>
</feature>
<feature type="transmembrane region" description="Helical" evidence="5">
    <location>
        <begin position="185"/>
        <end position="206"/>
    </location>
</feature>
<comment type="subcellular location">
    <subcellularLocation>
        <location evidence="1">Membrane</location>
        <topology evidence="1">Multi-pass membrane protein</topology>
    </subcellularLocation>
</comment>
<dbReference type="EMBL" id="JH660649">
    <property type="protein sequence ID" value="EIM24348.1"/>
    <property type="molecule type" value="Genomic_DNA"/>
</dbReference>
<keyword evidence="3 5" id="KW-1133">Transmembrane helix</keyword>
<evidence type="ECO:0000313" key="8">
    <source>
        <dbReference type="Proteomes" id="UP000003947"/>
    </source>
</evidence>
<feature type="transmembrane region" description="Helical" evidence="5">
    <location>
        <begin position="329"/>
        <end position="350"/>
    </location>
</feature>
<feature type="transmembrane region" description="Helical" evidence="5">
    <location>
        <begin position="268"/>
        <end position="286"/>
    </location>
</feature>
<evidence type="ECO:0000256" key="5">
    <source>
        <dbReference type="SAM" id="Phobius"/>
    </source>
</evidence>
<dbReference type="GO" id="GO:0015385">
    <property type="term" value="F:sodium:proton antiporter activity"/>
    <property type="evidence" value="ECO:0007669"/>
    <property type="project" value="TreeGrafter"/>
</dbReference>
<dbReference type="PATRIC" id="fig|864069.3.peg.7496"/>
<name>I4YK56_9HYPH</name>
<feature type="transmembrane region" description="Helical" evidence="5">
    <location>
        <begin position="51"/>
        <end position="71"/>
    </location>
</feature>
<evidence type="ECO:0000313" key="7">
    <source>
        <dbReference type="EMBL" id="EIM24348.1"/>
    </source>
</evidence>
<dbReference type="Pfam" id="PF01699">
    <property type="entry name" value="Na_Ca_ex"/>
    <property type="match status" value="2"/>
</dbReference>
<feature type="transmembrane region" description="Helical" evidence="5">
    <location>
        <begin position="227"/>
        <end position="248"/>
    </location>
</feature>
<dbReference type="PANTHER" id="PTHR37958">
    <property type="entry name" value="SODIUM-POTASSIUM/PROTON ANTIPORTER CHAA"/>
    <property type="match status" value="1"/>
</dbReference>
<dbReference type="AlphaFoldDB" id="I4YK56"/>
<keyword evidence="2 5" id="KW-0812">Transmembrane</keyword>
<keyword evidence="8" id="KW-1185">Reference proteome</keyword>
<gene>
    <name evidence="7" type="ORF">MicloDRAFT_00070010</name>
</gene>
<proteinExistence type="predicted"/>
<dbReference type="Gene3D" id="1.20.1420.30">
    <property type="entry name" value="NCX, central ion-binding region"/>
    <property type="match status" value="1"/>
</dbReference>
<organism evidence="7 8">
    <name type="scientific">Microvirga lotononidis</name>
    <dbReference type="NCBI Taxonomy" id="864069"/>
    <lineage>
        <taxon>Bacteria</taxon>
        <taxon>Pseudomonadati</taxon>
        <taxon>Pseudomonadota</taxon>
        <taxon>Alphaproteobacteria</taxon>
        <taxon>Hyphomicrobiales</taxon>
        <taxon>Methylobacteriaceae</taxon>
        <taxon>Microvirga</taxon>
    </lineage>
</organism>
<reference evidence="7 8" key="1">
    <citation type="submission" date="2012-02" db="EMBL/GenBank/DDBJ databases">
        <title>Improved High-Quality Draft sequence of Microvirga sp. WSM3557.</title>
        <authorList>
            <consortium name="US DOE Joint Genome Institute"/>
            <person name="Lucas S."/>
            <person name="Han J."/>
            <person name="Lapidus A."/>
            <person name="Cheng J.-F."/>
            <person name="Goodwin L."/>
            <person name="Pitluck S."/>
            <person name="Peters L."/>
            <person name="Zhang X."/>
            <person name="Detter J.C."/>
            <person name="Han C."/>
            <person name="Tapia R."/>
            <person name="Land M."/>
            <person name="Hauser L."/>
            <person name="Kyrpides N."/>
            <person name="Ivanova N."/>
            <person name="Pagani I."/>
            <person name="Brau L."/>
            <person name="Yates R."/>
            <person name="O'Hara G."/>
            <person name="Rui T."/>
            <person name="Howieson J."/>
            <person name="Reeve W."/>
            <person name="Woyke T."/>
        </authorList>
    </citation>
    <scope>NUCLEOTIDE SEQUENCE [LARGE SCALE GENOMIC DNA]</scope>
    <source>
        <strain evidence="7 8">WSM3557</strain>
    </source>
</reference>
<dbReference type="GO" id="GO:0015386">
    <property type="term" value="F:potassium:proton antiporter activity"/>
    <property type="evidence" value="ECO:0007669"/>
    <property type="project" value="TreeGrafter"/>
</dbReference>